<name>A0A0M3KAJ0_ANISI</name>
<keyword evidence="5 6" id="KW-0030">Aminoacyl-tRNA synthetase</keyword>
<dbReference type="WBParaSite" id="ASIM_0001798601-mRNA-1">
    <property type="protein sequence ID" value="ASIM_0001798601-mRNA-1"/>
    <property type="gene ID" value="ASIM_0001798601"/>
</dbReference>
<evidence type="ECO:0000256" key="5">
    <source>
        <dbReference type="ARBA" id="ARBA00023146"/>
    </source>
</evidence>
<comment type="similarity">
    <text evidence="6">Belongs to the class-I aminoacyl-tRNA synthetase family.</text>
</comment>
<dbReference type="OrthoDB" id="15808at2759"/>
<evidence type="ECO:0000313" key="7">
    <source>
        <dbReference type="EMBL" id="VDK60269.1"/>
    </source>
</evidence>
<protein>
    <submittedName>
        <fullName evidence="9">Tryptophan--tRNA ligase, mitochondrial (inferred by orthology to a C. elegans protein)</fullName>
    </submittedName>
</protein>
<evidence type="ECO:0000256" key="2">
    <source>
        <dbReference type="ARBA" id="ARBA00022741"/>
    </source>
</evidence>
<dbReference type="Proteomes" id="UP000267096">
    <property type="component" value="Unassembled WGS sequence"/>
</dbReference>
<dbReference type="GO" id="GO:0005759">
    <property type="term" value="C:mitochondrial matrix"/>
    <property type="evidence" value="ECO:0007669"/>
    <property type="project" value="TreeGrafter"/>
</dbReference>
<gene>
    <name evidence="7" type="ORF">ASIM_LOCUS17388</name>
</gene>
<dbReference type="GO" id="GO:0070183">
    <property type="term" value="P:mitochondrial tryptophanyl-tRNA aminoacylation"/>
    <property type="evidence" value="ECO:0007669"/>
    <property type="project" value="TreeGrafter"/>
</dbReference>
<accession>A0A0M3KAJ0</accession>
<keyword evidence="1 6" id="KW-0436">Ligase</keyword>
<dbReference type="EMBL" id="UYRR01034065">
    <property type="protein sequence ID" value="VDK60269.1"/>
    <property type="molecule type" value="Genomic_DNA"/>
</dbReference>
<sequence>MSKSDLNRRSRIDINDTKTVIFEKCAKALSDFESAITYEPQRRPAISNLITIYSALTGKTPEQIVADCAGKDTKHFKHALSCELDLHFAPIRDRFNALIADESTLKDILFDGAQKARKTAAKNVEELKEIIGFKL</sequence>
<dbReference type="InterPro" id="IPR002305">
    <property type="entry name" value="aa-tRNA-synth_Ic"/>
</dbReference>
<proteinExistence type="inferred from homology"/>
<dbReference type="GO" id="GO:0004830">
    <property type="term" value="F:tryptophan-tRNA ligase activity"/>
    <property type="evidence" value="ECO:0007669"/>
    <property type="project" value="TreeGrafter"/>
</dbReference>
<dbReference type="Gene3D" id="1.10.240.10">
    <property type="entry name" value="Tyrosyl-Transfer RNA Synthetase"/>
    <property type="match status" value="1"/>
</dbReference>
<dbReference type="Pfam" id="PF00579">
    <property type="entry name" value="tRNA-synt_1b"/>
    <property type="match status" value="1"/>
</dbReference>
<evidence type="ECO:0000313" key="9">
    <source>
        <dbReference type="WBParaSite" id="ASIM_0001798601-mRNA-1"/>
    </source>
</evidence>
<evidence type="ECO:0000256" key="3">
    <source>
        <dbReference type="ARBA" id="ARBA00022840"/>
    </source>
</evidence>
<keyword evidence="8" id="KW-1185">Reference proteome</keyword>
<dbReference type="InterPro" id="IPR050203">
    <property type="entry name" value="Trp-tRNA_synthetase"/>
</dbReference>
<reference evidence="9" key="1">
    <citation type="submission" date="2017-02" db="UniProtKB">
        <authorList>
            <consortium name="WormBaseParasite"/>
        </authorList>
    </citation>
    <scope>IDENTIFICATION</scope>
</reference>
<evidence type="ECO:0000256" key="4">
    <source>
        <dbReference type="ARBA" id="ARBA00022917"/>
    </source>
</evidence>
<reference evidence="7 8" key="2">
    <citation type="submission" date="2018-11" db="EMBL/GenBank/DDBJ databases">
        <authorList>
            <consortium name="Pathogen Informatics"/>
        </authorList>
    </citation>
    <scope>NUCLEOTIDE SEQUENCE [LARGE SCALE GENOMIC DNA]</scope>
</reference>
<keyword evidence="3 6" id="KW-0067">ATP-binding</keyword>
<dbReference type="SUPFAM" id="SSF52374">
    <property type="entry name" value="Nucleotidylyl transferase"/>
    <property type="match status" value="1"/>
</dbReference>
<keyword evidence="4 6" id="KW-0648">Protein biosynthesis</keyword>
<organism evidence="9">
    <name type="scientific">Anisakis simplex</name>
    <name type="common">Herring worm</name>
    <dbReference type="NCBI Taxonomy" id="6269"/>
    <lineage>
        <taxon>Eukaryota</taxon>
        <taxon>Metazoa</taxon>
        <taxon>Ecdysozoa</taxon>
        <taxon>Nematoda</taxon>
        <taxon>Chromadorea</taxon>
        <taxon>Rhabditida</taxon>
        <taxon>Spirurina</taxon>
        <taxon>Ascaridomorpha</taxon>
        <taxon>Ascaridoidea</taxon>
        <taxon>Anisakidae</taxon>
        <taxon>Anisakis</taxon>
        <taxon>Anisakis simplex complex</taxon>
    </lineage>
</organism>
<dbReference type="AlphaFoldDB" id="A0A0M3KAJ0"/>
<dbReference type="GO" id="GO:0005524">
    <property type="term" value="F:ATP binding"/>
    <property type="evidence" value="ECO:0007669"/>
    <property type="project" value="UniProtKB-KW"/>
</dbReference>
<dbReference type="PANTHER" id="PTHR43766">
    <property type="entry name" value="TRYPTOPHAN--TRNA LIGASE, MITOCHONDRIAL"/>
    <property type="match status" value="1"/>
</dbReference>
<evidence type="ECO:0000256" key="1">
    <source>
        <dbReference type="ARBA" id="ARBA00022598"/>
    </source>
</evidence>
<evidence type="ECO:0000256" key="6">
    <source>
        <dbReference type="RuleBase" id="RU363036"/>
    </source>
</evidence>
<keyword evidence="2 6" id="KW-0547">Nucleotide-binding</keyword>
<evidence type="ECO:0000313" key="8">
    <source>
        <dbReference type="Proteomes" id="UP000267096"/>
    </source>
</evidence>
<dbReference type="PANTHER" id="PTHR43766:SF1">
    <property type="entry name" value="TRYPTOPHAN--TRNA LIGASE, MITOCHONDRIAL"/>
    <property type="match status" value="1"/>
</dbReference>